<feature type="compositionally biased region" description="Polar residues" evidence="2">
    <location>
        <begin position="370"/>
        <end position="381"/>
    </location>
</feature>
<dbReference type="PANTHER" id="PTHR21447:SF13">
    <property type="entry name" value="RING-TYPE DOMAIN-CONTAINING PROTEIN"/>
    <property type="match status" value="1"/>
</dbReference>
<feature type="coiled-coil region" evidence="1">
    <location>
        <begin position="474"/>
        <end position="516"/>
    </location>
</feature>
<feature type="compositionally biased region" description="Basic and acidic residues" evidence="2">
    <location>
        <begin position="386"/>
        <end position="412"/>
    </location>
</feature>
<evidence type="ECO:0000256" key="1">
    <source>
        <dbReference type="SAM" id="Coils"/>
    </source>
</evidence>
<dbReference type="GO" id="GO:0045087">
    <property type="term" value="P:innate immune response"/>
    <property type="evidence" value="ECO:0007669"/>
    <property type="project" value="TreeGrafter"/>
</dbReference>
<feature type="compositionally biased region" description="Basic and acidic residues" evidence="2">
    <location>
        <begin position="356"/>
        <end position="368"/>
    </location>
</feature>
<evidence type="ECO:0000256" key="2">
    <source>
        <dbReference type="SAM" id="MobiDB-lite"/>
    </source>
</evidence>
<accession>A0A1I7UP22</accession>
<feature type="region of interest" description="Disordered" evidence="2">
    <location>
        <begin position="215"/>
        <end position="234"/>
    </location>
</feature>
<feature type="region of interest" description="Disordered" evidence="2">
    <location>
        <begin position="248"/>
        <end position="472"/>
    </location>
</feature>
<sequence length="561" mass="63845">MKSRIEEMMKVFQKEVIDFRSVDEDGFTLDDLKDELNHSGLTKVFPEIWKYAEKVFQEVDEKKKGMVLRTCDLFDALEKCQMLCVIERSHGIKKFIHNQNSCHLFRQLPCDKCRDSAPVSDEDSDKEEHHKDLEDEIVKVLKGLGISKEAEEVQETKAESDSENVSVMMEGNSEDVPEDSGSLEYLQDQGFIENPFLEVEKLEDQGSQGVQKVLEAPEDAEDPKDVRESAESTNLEVLEEARCLTSEILNIPTPEGQIPEDKRPEADKTVLNDSEEAKDPIDPQDPEETPKSPEEAENLRNLEVLDDSEDLENLLESENTKKSVPEVQDPRFGGFNVDNSDTREFEAFQRILSEFNDSKDPEKSEELQKSVGTSSNENAPGNSEIVMDKPPDDLLERNFEDSALLEDSKDPEDIQNPVGASGPSLEAPETKNPEDHLIPSILKPSESSIDQKSLDRQSKSRGIQTEAVGDPEEIQKLKETILKMEEEHREEIERIRKSYETTVTQLERKIRDLEAHGSKDLEKTIRSLKDTNLRLLGQNEEKERMIEMLLNRISNNTPQGF</sequence>
<reference evidence="4" key="1">
    <citation type="submission" date="2016-11" db="UniProtKB">
        <authorList>
            <consortium name="WormBaseParasite"/>
        </authorList>
    </citation>
    <scope>IDENTIFICATION</scope>
</reference>
<evidence type="ECO:0000313" key="4">
    <source>
        <dbReference type="WBParaSite" id="Csp11.Scaffold630.g17911.t1"/>
    </source>
</evidence>
<keyword evidence="3" id="KW-1185">Reference proteome</keyword>
<feature type="compositionally biased region" description="Acidic residues" evidence="2">
    <location>
        <begin position="304"/>
        <end position="315"/>
    </location>
</feature>
<feature type="compositionally biased region" description="Basic and acidic residues" evidence="2">
    <location>
        <begin position="288"/>
        <end position="300"/>
    </location>
</feature>
<feature type="compositionally biased region" description="Basic and acidic residues" evidence="2">
    <location>
        <begin position="428"/>
        <end position="437"/>
    </location>
</feature>
<keyword evidence="1" id="KW-0175">Coiled coil</keyword>
<name>A0A1I7UP22_9PELO</name>
<protein>
    <submittedName>
        <fullName evidence="4">Girdin-like</fullName>
    </submittedName>
</protein>
<proteinExistence type="predicted"/>
<organism evidence="3 4">
    <name type="scientific">Caenorhabditis tropicalis</name>
    <dbReference type="NCBI Taxonomy" id="1561998"/>
    <lineage>
        <taxon>Eukaryota</taxon>
        <taxon>Metazoa</taxon>
        <taxon>Ecdysozoa</taxon>
        <taxon>Nematoda</taxon>
        <taxon>Chromadorea</taxon>
        <taxon>Rhabditida</taxon>
        <taxon>Rhabditina</taxon>
        <taxon>Rhabditomorpha</taxon>
        <taxon>Rhabditoidea</taxon>
        <taxon>Rhabditidae</taxon>
        <taxon>Peloderinae</taxon>
        <taxon>Caenorhabditis</taxon>
    </lineage>
</organism>
<dbReference type="GO" id="GO:0045121">
    <property type="term" value="C:membrane raft"/>
    <property type="evidence" value="ECO:0007669"/>
    <property type="project" value="TreeGrafter"/>
</dbReference>
<evidence type="ECO:0000313" key="3">
    <source>
        <dbReference type="Proteomes" id="UP000095282"/>
    </source>
</evidence>
<dbReference type="Proteomes" id="UP000095282">
    <property type="component" value="Unplaced"/>
</dbReference>
<dbReference type="AlphaFoldDB" id="A0A1I7UP22"/>
<feature type="compositionally biased region" description="Basic and acidic residues" evidence="2">
    <location>
        <begin position="259"/>
        <end position="281"/>
    </location>
</feature>
<dbReference type="PANTHER" id="PTHR21447">
    <property type="entry name" value="RING-TYPE DOMAIN-CONTAINING PROTEIN-RELATED"/>
    <property type="match status" value="1"/>
</dbReference>
<dbReference type="WBParaSite" id="Csp11.Scaffold630.g17911.t1">
    <property type="protein sequence ID" value="Csp11.Scaffold630.g17911.t1"/>
    <property type="gene ID" value="Csp11.Scaffold630.g17911"/>
</dbReference>